<comment type="caution">
    <text evidence="1">The sequence shown here is derived from an EMBL/GenBank/DDBJ whole genome shotgun (WGS) entry which is preliminary data.</text>
</comment>
<dbReference type="RefSeq" id="WP_282585146.1">
    <property type="nucleotide sequence ID" value="NZ_JAMOIM010000007.1"/>
</dbReference>
<protein>
    <submittedName>
        <fullName evidence="1">DUF1579 domain-containing protein</fullName>
    </submittedName>
</protein>
<dbReference type="InterPro" id="IPR011473">
    <property type="entry name" value="DUF1579"/>
</dbReference>
<dbReference type="AlphaFoldDB" id="A0AA41YWV5"/>
<organism evidence="1 2">
    <name type="scientific">Lichenifustis flavocetrariae</name>
    <dbReference type="NCBI Taxonomy" id="2949735"/>
    <lineage>
        <taxon>Bacteria</taxon>
        <taxon>Pseudomonadati</taxon>
        <taxon>Pseudomonadota</taxon>
        <taxon>Alphaproteobacteria</taxon>
        <taxon>Hyphomicrobiales</taxon>
        <taxon>Lichenihabitantaceae</taxon>
        <taxon>Lichenifustis</taxon>
    </lineage>
</organism>
<proteinExistence type="predicted"/>
<gene>
    <name evidence="1" type="ORF">M8523_12175</name>
</gene>
<dbReference type="Proteomes" id="UP001165667">
    <property type="component" value="Unassembled WGS sequence"/>
</dbReference>
<dbReference type="Pfam" id="PF07617">
    <property type="entry name" value="DUF1579"/>
    <property type="match status" value="1"/>
</dbReference>
<accession>A0AA41YWV5</accession>
<sequence length="218" mass="23730">MLFHRTLSRAAVVGTIVLGTSLIGPNQAGRAVAQTPPAAAPAGMSANDRLIQLGPEGKALAQRAGTWDATFTSWDTPGAAPVTTGGLVAEREMIGPMLQERLHTVAGVVPAWTRIDDITFNRTEGRWDYMSMDTRAAAGMMPAWSLDHDPAERIFVSFQPFALPGNGPEATGQMMRMEEIITTEDADHEVKDQYFTPADGTGTKWLAKRYSYVRRHSQ</sequence>
<evidence type="ECO:0000313" key="2">
    <source>
        <dbReference type="Proteomes" id="UP001165667"/>
    </source>
</evidence>
<dbReference type="EMBL" id="JAMOIM010000007">
    <property type="protein sequence ID" value="MCW6508775.1"/>
    <property type="molecule type" value="Genomic_DNA"/>
</dbReference>
<reference evidence="1" key="1">
    <citation type="submission" date="2022-05" db="EMBL/GenBank/DDBJ databases">
        <authorList>
            <person name="Pankratov T."/>
        </authorList>
    </citation>
    <scope>NUCLEOTIDE SEQUENCE</scope>
    <source>
        <strain evidence="1">BP6-180914</strain>
    </source>
</reference>
<name>A0AA41YWV5_9HYPH</name>
<keyword evidence="2" id="KW-1185">Reference proteome</keyword>
<evidence type="ECO:0000313" key="1">
    <source>
        <dbReference type="EMBL" id="MCW6508775.1"/>
    </source>
</evidence>